<dbReference type="EMBL" id="CP013655">
    <property type="protein sequence ID" value="ALS37534.1"/>
    <property type="molecule type" value="Genomic_DNA"/>
</dbReference>
<organism evidence="2 3">
    <name type="scientific">Enterococcus rotai</name>
    <dbReference type="NCBI Taxonomy" id="118060"/>
    <lineage>
        <taxon>Bacteria</taxon>
        <taxon>Bacillati</taxon>
        <taxon>Bacillota</taxon>
        <taxon>Bacilli</taxon>
        <taxon>Lactobacillales</taxon>
        <taxon>Enterococcaceae</taxon>
        <taxon>Enterococcus</taxon>
    </lineage>
</organism>
<protein>
    <recommendedName>
        <fullName evidence="1">DUF4440 domain-containing protein</fullName>
    </recommendedName>
</protein>
<dbReference type="AlphaFoldDB" id="A0A0U2IUG0"/>
<dbReference type="InterPro" id="IPR027843">
    <property type="entry name" value="DUF4440"/>
</dbReference>
<proteinExistence type="predicted"/>
<sequence length="119" mass="13956">MIKQELVTLELKIQQEDVRSDKKQLAQLVHDNYLEFGRSGKVWKKADLLVSDQKIPQLHIQSSEFSVQKVGERSYLVSYLTTEKETGKQTNRCSLWVKEENAWQLLFHEGNDFIEEDKS</sequence>
<dbReference type="InterPro" id="IPR032710">
    <property type="entry name" value="NTF2-like_dom_sf"/>
</dbReference>
<dbReference type="Pfam" id="PF14534">
    <property type="entry name" value="DUF4440"/>
    <property type="match status" value="1"/>
</dbReference>
<dbReference type="STRING" id="118060.ATZ35_10335"/>
<keyword evidence="3" id="KW-1185">Reference proteome</keyword>
<gene>
    <name evidence="2" type="ORF">ATZ35_10335</name>
</gene>
<reference evidence="3" key="1">
    <citation type="submission" date="2015-12" db="EMBL/GenBank/DDBJ databases">
        <authorList>
            <person name="Lauer A."/>
            <person name="Humrighouse B."/>
            <person name="Loparev V."/>
            <person name="Shewmaker P.L."/>
            <person name="Whitney A.M."/>
            <person name="McLaughlin R.W."/>
        </authorList>
    </citation>
    <scope>NUCLEOTIDE SEQUENCE [LARGE SCALE GENOMIC DNA]</scope>
    <source>
        <strain evidence="3">LMG 26678</strain>
    </source>
</reference>
<evidence type="ECO:0000313" key="2">
    <source>
        <dbReference type="EMBL" id="ALS37534.1"/>
    </source>
</evidence>
<accession>A0A0U2IUG0</accession>
<evidence type="ECO:0000313" key="3">
    <source>
        <dbReference type="Proteomes" id="UP000067523"/>
    </source>
</evidence>
<name>A0A0U2IUG0_9ENTE</name>
<feature type="domain" description="DUF4440" evidence="1">
    <location>
        <begin position="9"/>
        <end position="105"/>
    </location>
</feature>
<dbReference type="Gene3D" id="3.10.450.50">
    <property type="match status" value="1"/>
</dbReference>
<dbReference type="KEGG" id="erx:ATZ35_10335"/>
<dbReference type="SUPFAM" id="SSF54427">
    <property type="entry name" value="NTF2-like"/>
    <property type="match status" value="1"/>
</dbReference>
<evidence type="ECO:0000259" key="1">
    <source>
        <dbReference type="Pfam" id="PF14534"/>
    </source>
</evidence>
<dbReference type="RefSeq" id="WP_208927190.1">
    <property type="nucleotide sequence ID" value="NZ_CP013655.1"/>
</dbReference>
<dbReference type="Proteomes" id="UP000067523">
    <property type="component" value="Chromosome"/>
</dbReference>